<dbReference type="AlphaFoldDB" id="A0A1L7TNL3"/>
<gene>
    <name evidence="1" type="ORF">FMAN_02350</name>
</gene>
<evidence type="ECO:0000313" key="2">
    <source>
        <dbReference type="Proteomes" id="UP000184255"/>
    </source>
</evidence>
<sequence>MANACAHQFRMIKSDNTLVQWICQHFCLTACVYMRKSLDAETVFGSHMRKWVCSCFVALSLFASTSTSASATSLGTY</sequence>
<evidence type="ECO:0000313" key="1">
    <source>
        <dbReference type="EMBL" id="CVK99509.1"/>
    </source>
</evidence>
<dbReference type="GeneID" id="65081621"/>
<accession>A0A1L7TNL3</accession>
<name>A0A1L7TNL3_FUSMA</name>
<protein>
    <submittedName>
        <fullName evidence="1">Uncharacterized protein</fullName>
    </submittedName>
</protein>
<organism evidence="1 2">
    <name type="scientific">Fusarium mangiferae</name>
    <name type="common">Mango malformation disease fungus</name>
    <dbReference type="NCBI Taxonomy" id="192010"/>
    <lineage>
        <taxon>Eukaryota</taxon>
        <taxon>Fungi</taxon>
        <taxon>Dikarya</taxon>
        <taxon>Ascomycota</taxon>
        <taxon>Pezizomycotina</taxon>
        <taxon>Sordariomycetes</taxon>
        <taxon>Hypocreomycetidae</taxon>
        <taxon>Hypocreales</taxon>
        <taxon>Nectriaceae</taxon>
        <taxon>Fusarium</taxon>
        <taxon>Fusarium fujikuroi species complex</taxon>
    </lineage>
</organism>
<dbReference type="EMBL" id="FCQH01000010">
    <property type="protein sequence ID" value="CVK99509.1"/>
    <property type="molecule type" value="Genomic_DNA"/>
</dbReference>
<reference evidence="2" key="1">
    <citation type="journal article" date="2016" name="Genome Biol. Evol.">
        <title>Comparative 'omics' of the Fusarium fujikuroi species complex highlights differences in genetic potential and metabolite synthesis.</title>
        <authorList>
            <person name="Niehaus E.-M."/>
            <person name="Muensterkoetter M."/>
            <person name="Proctor R.H."/>
            <person name="Brown D.W."/>
            <person name="Sharon A."/>
            <person name="Idan Y."/>
            <person name="Oren-Young L."/>
            <person name="Sieber C.M."/>
            <person name="Novak O."/>
            <person name="Pencik A."/>
            <person name="Tarkowska D."/>
            <person name="Hromadova K."/>
            <person name="Freeman S."/>
            <person name="Maymon M."/>
            <person name="Elazar M."/>
            <person name="Youssef S.A."/>
            <person name="El-Shabrawy E.S.M."/>
            <person name="Shalaby A.B.A."/>
            <person name="Houterman P."/>
            <person name="Brock N.L."/>
            <person name="Burkhardt I."/>
            <person name="Tsavkelova E.A."/>
            <person name="Dickschat J.S."/>
            <person name="Galuszka P."/>
            <person name="Gueldener U."/>
            <person name="Tudzynski B."/>
        </authorList>
    </citation>
    <scope>NUCLEOTIDE SEQUENCE [LARGE SCALE GENOMIC DNA]</scope>
    <source>
        <strain evidence="2">MRC7560</strain>
    </source>
</reference>
<dbReference type="Proteomes" id="UP000184255">
    <property type="component" value="Unassembled WGS sequence"/>
</dbReference>
<keyword evidence="2" id="KW-1185">Reference proteome</keyword>
<proteinExistence type="predicted"/>
<dbReference type="RefSeq" id="XP_041685833.1">
    <property type="nucleotide sequence ID" value="XM_041835694.1"/>
</dbReference>
<dbReference type="VEuPathDB" id="FungiDB:FMAN_02350"/>
<comment type="caution">
    <text evidence="1">The sequence shown here is derived from an EMBL/GenBank/DDBJ whole genome shotgun (WGS) entry which is preliminary data.</text>
</comment>